<dbReference type="InterPro" id="IPR025965">
    <property type="entry name" value="FlgD/Vpr_Ig-like"/>
</dbReference>
<feature type="domain" description="Flagellar basal body rod protein N-terminal" evidence="4">
    <location>
        <begin position="252"/>
        <end position="282"/>
    </location>
</feature>
<dbReference type="Pfam" id="PF13860">
    <property type="entry name" value="FlgD_ig"/>
    <property type="match status" value="1"/>
</dbReference>
<feature type="domain" description="FlgD/Vpr Ig-like" evidence="5">
    <location>
        <begin position="105"/>
        <end position="179"/>
    </location>
</feature>
<evidence type="ECO:0008006" key="9">
    <source>
        <dbReference type="Google" id="ProtNLM"/>
    </source>
</evidence>
<keyword evidence="8" id="KW-1185">Reference proteome</keyword>
<reference evidence="7" key="3">
    <citation type="submission" date="2023-05" db="EMBL/GenBank/DDBJ databases">
        <authorList>
            <person name="Smith C.H."/>
        </authorList>
    </citation>
    <scope>NUCLEOTIDE SEQUENCE</scope>
    <source>
        <strain evidence="7">CHS0354</strain>
        <tissue evidence="7">Mantle</tissue>
    </source>
</reference>
<dbReference type="GO" id="GO:0005829">
    <property type="term" value="C:cytosol"/>
    <property type="evidence" value="ECO:0007669"/>
    <property type="project" value="TreeGrafter"/>
</dbReference>
<protein>
    <recommendedName>
        <fullName evidence="9">Basal-body rod modification protein FlgD</fullName>
    </recommendedName>
</protein>
<dbReference type="InterPro" id="IPR053967">
    <property type="entry name" value="LlgE_F_G-like_D1"/>
</dbReference>
<dbReference type="PANTHER" id="PTHR30435">
    <property type="entry name" value="FLAGELLAR PROTEIN"/>
    <property type="match status" value="1"/>
</dbReference>
<reference evidence="7" key="1">
    <citation type="journal article" date="2021" name="Genome Biol. Evol.">
        <title>A High-Quality Reference Genome for a Parasitic Bivalve with Doubly Uniparental Inheritance (Bivalvia: Unionida).</title>
        <authorList>
            <person name="Smith C.H."/>
        </authorList>
    </citation>
    <scope>NUCLEOTIDE SEQUENCE</scope>
    <source>
        <strain evidence="7">CHS0354</strain>
    </source>
</reference>
<dbReference type="PROSITE" id="PS00588">
    <property type="entry name" value="FLAGELLA_BB_ROD"/>
    <property type="match status" value="1"/>
</dbReference>
<sequence length="405" mass="44565">MISNTQSAVNEASTSLRQFAQKTQGEKGQLNKNDFLNLFMTQVSNQDPLNPMDSSGMMTQMAQLGAMEQLQNLNTKMETMSSQQQDMIKLGAQSYLGLEVAYTDNTIHTSGGKASGVTYKLPEDVNGITANITNTAGETVKQISIGQKPKGEYTLDWDATNDKNEKVTDGSYRVDFLATDKTGKEVPIDVNRTRRVERVGYENNNPVFYVGDRKMTLKEINMFDRKVAGQFLQAVPFGFKDSNKVSPMLGTINAGASGVKAHNASQTVTGSNIANVNTVGYKKNRVGFQDLIKAHLNGSPDEHPQGVQIQSVKPIFQQGTFELTGEETDMSIDGGGFFIMKDEFDRTYYTRNGDFKINEDGMLTNMVGDFVMVKPVDEKTKLTTGMAEPINLYKVTLPPKQTGDG</sequence>
<dbReference type="PANTHER" id="PTHR30435:SF1">
    <property type="entry name" value="FLAGELLAR HOOK PROTEIN FLGE"/>
    <property type="match status" value="1"/>
</dbReference>
<dbReference type="Gene3D" id="2.60.40.4070">
    <property type="match status" value="1"/>
</dbReference>
<proteinExistence type="predicted"/>
<dbReference type="InterPro" id="IPR019776">
    <property type="entry name" value="Flagellar_basal_body_rod_CS"/>
</dbReference>
<name>A0AAE0T641_9BIVA</name>
<evidence type="ECO:0000259" key="5">
    <source>
        <dbReference type="Pfam" id="PF13860"/>
    </source>
</evidence>
<dbReference type="InterPro" id="IPR001444">
    <property type="entry name" value="Flag_bb_rod_N"/>
</dbReference>
<evidence type="ECO:0000259" key="4">
    <source>
        <dbReference type="Pfam" id="PF00460"/>
    </source>
</evidence>
<feature type="domain" description="Flagellar hook protein FlgE/F/G-like D1" evidence="6">
    <location>
        <begin position="332"/>
        <end position="373"/>
    </location>
</feature>
<evidence type="ECO:0000256" key="2">
    <source>
        <dbReference type="ARBA" id="ARBA00022795"/>
    </source>
</evidence>
<evidence type="ECO:0000313" key="7">
    <source>
        <dbReference type="EMBL" id="KAK3603970.1"/>
    </source>
</evidence>
<dbReference type="InterPro" id="IPR005648">
    <property type="entry name" value="FlgD"/>
</dbReference>
<dbReference type="SUPFAM" id="SSF117143">
    <property type="entry name" value="Flagellar hook protein flgE"/>
    <property type="match status" value="1"/>
</dbReference>
<keyword evidence="2" id="KW-1005">Bacterial flagellum biogenesis</keyword>
<dbReference type="Pfam" id="PF22692">
    <property type="entry name" value="LlgE_F_G_D1"/>
    <property type="match status" value="1"/>
</dbReference>
<comment type="caution">
    <text evidence="7">The sequence shown here is derived from an EMBL/GenBank/DDBJ whole genome shotgun (WGS) entry which is preliminary data.</text>
</comment>
<dbReference type="Proteomes" id="UP001195483">
    <property type="component" value="Unassembled WGS sequence"/>
</dbReference>
<evidence type="ECO:0000256" key="3">
    <source>
        <dbReference type="ARBA" id="ARBA00023143"/>
    </source>
</evidence>
<dbReference type="Gene3D" id="2.30.30.910">
    <property type="match status" value="1"/>
</dbReference>
<comment type="subcellular location">
    <subcellularLocation>
        <location evidence="1">Bacterial flagellum basal body</location>
    </subcellularLocation>
</comment>
<evidence type="ECO:0000259" key="6">
    <source>
        <dbReference type="Pfam" id="PF22692"/>
    </source>
</evidence>
<evidence type="ECO:0000313" key="8">
    <source>
        <dbReference type="Proteomes" id="UP001195483"/>
    </source>
</evidence>
<evidence type="ECO:0000256" key="1">
    <source>
        <dbReference type="ARBA" id="ARBA00004117"/>
    </source>
</evidence>
<dbReference type="Pfam" id="PF00460">
    <property type="entry name" value="Flg_bb_rod"/>
    <property type="match status" value="1"/>
</dbReference>
<organism evidence="7 8">
    <name type="scientific">Potamilus streckersoni</name>
    <dbReference type="NCBI Taxonomy" id="2493646"/>
    <lineage>
        <taxon>Eukaryota</taxon>
        <taxon>Metazoa</taxon>
        <taxon>Spiralia</taxon>
        <taxon>Lophotrochozoa</taxon>
        <taxon>Mollusca</taxon>
        <taxon>Bivalvia</taxon>
        <taxon>Autobranchia</taxon>
        <taxon>Heteroconchia</taxon>
        <taxon>Palaeoheterodonta</taxon>
        <taxon>Unionida</taxon>
        <taxon>Unionoidea</taxon>
        <taxon>Unionidae</taxon>
        <taxon>Ambleminae</taxon>
        <taxon>Lampsilini</taxon>
        <taxon>Potamilus</taxon>
    </lineage>
</organism>
<gene>
    <name evidence="7" type="ORF">CHS0354_026764</name>
</gene>
<dbReference type="EMBL" id="JAEAOA010001598">
    <property type="protein sequence ID" value="KAK3603970.1"/>
    <property type="molecule type" value="Genomic_DNA"/>
</dbReference>
<accession>A0AAE0T641</accession>
<reference evidence="7" key="2">
    <citation type="journal article" date="2021" name="Genome Biol. Evol.">
        <title>Developing a high-quality reference genome for a parasitic bivalve with doubly uniparental inheritance (Bivalvia: Unionida).</title>
        <authorList>
            <person name="Smith C.H."/>
        </authorList>
    </citation>
    <scope>NUCLEOTIDE SEQUENCE</scope>
    <source>
        <strain evidence="7">CHS0354</strain>
        <tissue evidence="7">Mantle</tissue>
    </source>
</reference>
<dbReference type="NCBIfam" id="TIGR03506">
    <property type="entry name" value="FlgEFG_subfam"/>
    <property type="match status" value="1"/>
</dbReference>
<dbReference type="AlphaFoldDB" id="A0AAE0T641"/>
<dbReference type="Pfam" id="PF03963">
    <property type="entry name" value="FlgD"/>
    <property type="match status" value="1"/>
</dbReference>
<dbReference type="InterPro" id="IPR037925">
    <property type="entry name" value="FlgE/F/G-like"/>
</dbReference>
<keyword evidence="3" id="KW-0975">Bacterial flagellum</keyword>
<dbReference type="InterPro" id="IPR020013">
    <property type="entry name" value="Flagellar_FlgE/F/G"/>
</dbReference>